<protein>
    <submittedName>
        <fullName evidence="2">VIR protein</fullName>
    </submittedName>
</protein>
<dbReference type="VEuPathDB" id="PlasmoDB:PVW1_000010700"/>
<dbReference type="Proteomes" id="UP000220605">
    <property type="component" value="Unassembled WGS sequence"/>
</dbReference>
<evidence type="ECO:0000256" key="1">
    <source>
        <dbReference type="SAM" id="Phobius"/>
    </source>
</evidence>
<reference evidence="2" key="1">
    <citation type="submission" date="2016-07" db="EMBL/GenBank/DDBJ databases">
        <authorList>
            <consortium name="Pathogen Informatics"/>
        </authorList>
    </citation>
    <scope>NUCLEOTIDE SEQUENCE</scope>
</reference>
<dbReference type="AlphaFoldDB" id="A0A565A406"/>
<sequence length="469" mass="56387">MAQEEPDYDIFEDINDYETIILQADDKNSNEQTENFCDSKNFPYIYNNQVMVLCKKFVSFFNNLISNYEIYSSSLDNKKYPEYLNFWIRHELVLQSIPQNDKLVLYKHLQDNYQKIDKDSKLQKKLYNINANDFKSMNMLYKLYKNYNGSLSDNNIDCNEFFERFKDSYDKCLYRCYAEGDSKLCAVMKKFRNLYDDKKFPRAQTCNKSSPKLPKLSEYCTMKPTLSEDYNIGYQLVQTADTFIRYELPKLTEANHNELKDLIWLQYNMPFHYDVEKKKTYMMNVLYQFILYCNENKKNLKLSLFMKEFITKYYKTNEAEYKEIFTECEVKDNKKKYGQLYKTCKEKFGKDILLIKDNANSYVQQQENYIKELPTLDLLILKAKALFQDSESMSKYPTTIISIMISIFLCIFFLYKLTPLNTIFRKEKKRRKIPLFFPERPINDAKDNNYVHKNTKPKRGKIRFSYQPT</sequence>
<name>A0A565A406_PLAVI</name>
<keyword evidence="1" id="KW-0472">Membrane</keyword>
<keyword evidence="1" id="KW-0812">Transmembrane</keyword>
<proteinExistence type="predicted"/>
<dbReference type="VEuPathDB" id="PlasmoDB:PVP01_0002500"/>
<dbReference type="VEuPathDB" id="PlasmoDB:PVX_021685"/>
<gene>
    <name evidence="2" type="ORF">PVP01_0002500</name>
</gene>
<keyword evidence="1" id="KW-1133">Transmembrane helix</keyword>
<dbReference type="EMBL" id="FLZR02000005">
    <property type="protein sequence ID" value="VUZ99535.1"/>
    <property type="molecule type" value="Genomic_DNA"/>
</dbReference>
<evidence type="ECO:0000313" key="2">
    <source>
        <dbReference type="EMBL" id="VUZ99535.1"/>
    </source>
</evidence>
<dbReference type="VEuPathDB" id="PlasmoDB:PVPAM_090005400"/>
<feature type="transmembrane region" description="Helical" evidence="1">
    <location>
        <begin position="400"/>
        <end position="424"/>
    </location>
</feature>
<accession>A0A565A406</accession>
<organism evidence="2">
    <name type="scientific">Plasmodium vivax</name>
    <name type="common">malaria parasite P. vivax</name>
    <dbReference type="NCBI Taxonomy" id="5855"/>
    <lineage>
        <taxon>Eukaryota</taxon>
        <taxon>Sar</taxon>
        <taxon>Alveolata</taxon>
        <taxon>Apicomplexa</taxon>
        <taxon>Aconoidasida</taxon>
        <taxon>Haemosporida</taxon>
        <taxon>Plasmodiidae</taxon>
        <taxon>Plasmodium</taxon>
        <taxon>Plasmodium (Plasmodium)</taxon>
    </lineage>
</organism>
<dbReference type="OrthoDB" id="382559at2759"/>